<protein>
    <submittedName>
        <fullName evidence="1">Uncharacterized protein</fullName>
    </submittedName>
</protein>
<dbReference type="Proteomes" id="UP000180253">
    <property type="component" value="Unassembled WGS sequence"/>
</dbReference>
<dbReference type="AlphaFoldDB" id="A0A1S1N4M4"/>
<reference evidence="1 2" key="1">
    <citation type="submission" date="2016-10" db="EMBL/GenBank/DDBJ databases">
        <title>Pseudoalteromonas amylolytica sp. nov., isolated from the surface seawater.</title>
        <authorList>
            <person name="Wu Y.-H."/>
            <person name="Cheng H."/>
            <person name="Jin X.-B."/>
            <person name="Wang C.-S."/>
            <person name="Xu X.-W."/>
        </authorList>
    </citation>
    <scope>NUCLEOTIDE SEQUENCE [LARGE SCALE GENOMIC DNA]</scope>
    <source>
        <strain evidence="1 2">JCM 12483</strain>
    </source>
</reference>
<dbReference type="RefSeq" id="WP_070992462.1">
    <property type="nucleotide sequence ID" value="NZ_CBCSHD010000007.1"/>
</dbReference>
<name>A0A1S1N4M4_9GAMM</name>
<accession>A0A1S1N4M4</accession>
<dbReference type="EMBL" id="MNAN01000032">
    <property type="protein sequence ID" value="OHU94946.1"/>
    <property type="molecule type" value="Genomic_DNA"/>
</dbReference>
<sequence length="88" mass="9428">MSIYNIKSAVWGTVGGGDNGSTNCTTELTNYLNKRNSNTFDVNSHALGTDPAYGKQKYFSVLYEVDGLAGIFTAVSKDGEQVVLEVGK</sequence>
<organism evidence="1 2">
    <name type="scientific">Pseudoalteromonas byunsanensis</name>
    <dbReference type="NCBI Taxonomy" id="327939"/>
    <lineage>
        <taxon>Bacteria</taxon>
        <taxon>Pseudomonadati</taxon>
        <taxon>Pseudomonadota</taxon>
        <taxon>Gammaproteobacteria</taxon>
        <taxon>Alteromonadales</taxon>
        <taxon>Pseudoalteromonadaceae</taxon>
        <taxon>Pseudoalteromonas</taxon>
    </lineage>
</organism>
<evidence type="ECO:0000313" key="2">
    <source>
        <dbReference type="Proteomes" id="UP000180253"/>
    </source>
</evidence>
<keyword evidence="2" id="KW-1185">Reference proteome</keyword>
<comment type="caution">
    <text evidence="1">The sequence shown here is derived from an EMBL/GenBank/DDBJ whole genome shotgun (WGS) entry which is preliminary data.</text>
</comment>
<proteinExistence type="predicted"/>
<gene>
    <name evidence="1" type="ORF">BIW53_13080</name>
</gene>
<evidence type="ECO:0000313" key="1">
    <source>
        <dbReference type="EMBL" id="OHU94946.1"/>
    </source>
</evidence>